<evidence type="ECO:0000256" key="3">
    <source>
        <dbReference type="ARBA" id="ARBA00022741"/>
    </source>
</evidence>
<protein>
    <recommendedName>
        <fullName evidence="13">DNA 3'-5' helicase</fullName>
        <ecNumber evidence="13">5.6.2.4</ecNumber>
    </recommendedName>
</protein>
<keyword evidence="2" id="KW-0540">Nuclease</keyword>
<comment type="catalytic activity">
    <reaction evidence="12">
        <text>Couples ATP hydrolysis with the unwinding of duplex DNA by translocating in the 3'-5' direction.</text>
        <dbReference type="EC" id="5.6.2.4"/>
    </reaction>
</comment>
<dbReference type="EC" id="5.6.2.4" evidence="13"/>
<feature type="binding site" evidence="15">
    <location>
        <begin position="54"/>
        <end position="61"/>
    </location>
    <ligand>
        <name>ATP</name>
        <dbReference type="ChEBI" id="CHEBI:30616"/>
    </ligand>
</feature>
<dbReference type="EMBL" id="CP031194">
    <property type="protein sequence ID" value="AXG80134.1"/>
    <property type="molecule type" value="Genomic_DNA"/>
</dbReference>
<dbReference type="Gene3D" id="3.90.320.10">
    <property type="match status" value="1"/>
</dbReference>
<dbReference type="Pfam" id="PF00580">
    <property type="entry name" value="UvrD-helicase"/>
    <property type="match status" value="1"/>
</dbReference>
<evidence type="ECO:0000256" key="16">
    <source>
        <dbReference type="SAM" id="MobiDB-lite"/>
    </source>
</evidence>
<evidence type="ECO:0000256" key="8">
    <source>
        <dbReference type="ARBA" id="ARBA00022840"/>
    </source>
</evidence>
<evidence type="ECO:0000256" key="12">
    <source>
        <dbReference type="ARBA" id="ARBA00034617"/>
    </source>
</evidence>
<keyword evidence="4" id="KW-0227">DNA damage</keyword>
<dbReference type="AlphaFoldDB" id="A0A345HTW0"/>
<keyword evidence="6 15" id="KW-0347">Helicase</keyword>
<dbReference type="PANTHER" id="PTHR11070:SF59">
    <property type="entry name" value="DNA 3'-5' HELICASE"/>
    <property type="match status" value="1"/>
</dbReference>
<evidence type="ECO:0000256" key="7">
    <source>
        <dbReference type="ARBA" id="ARBA00022839"/>
    </source>
</evidence>
<comment type="catalytic activity">
    <reaction evidence="14">
        <text>ATP + H2O = ADP + phosphate + H(+)</text>
        <dbReference type="Rhea" id="RHEA:13065"/>
        <dbReference type="ChEBI" id="CHEBI:15377"/>
        <dbReference type="ChEBI" id="CHEBI:15378"/>
        <dbReference type="ChEBI" id="CHEBI:30616"/>
        <dbReference type="ChEBI" id="CHEBI:43474"/>
        <dbReference type="ChEBI" id="CHEBI:456216"/>
        <dbReference type="EC" id="5.6.2.4"/>
    </reaction>
</comment>
<dbReference type="Pfam" id="PF13361">
    <property type="entry name" value="UvrD_C"/>
    <property type="match status" value="1"/>
</dbReference>
<dbReference type="InterPro" id="IPR011335">
    <property type="entry name" value="Restrct_endonuc-II-like"/>
</dbReference>
<dbReference type="CDD" id="cd17932">
    <property type="entry name" value="DEXQc_UvrD"/>
    <property type="match status" value="1"/>
</dbReference>
<proteinExistence type="inferred from homology"/>
<evidence type="ECO:0000256" key="10">
    <source>
        <dbReference type="ARBA" id="ARBA00023204"/>
    </source>
</evidence>
<name>A0A345HTW0_9ACTN</name>
<evidence type="ECO:0000313" key="19">
    <source>
        <dbReference type="EMBL" id="AXG80134.1"/>
    </source>
</evidence>
<evidence type="ECO:0000256" key="2">
    <source>
        <dbReference type="ARBA" id="ARBA00022722"/>
    </source>
</evidence>
<dbReference type="InterPro" id="IPR013986">
    <property type="entry name" value="DExx_box_DNA_helicase_dom_sf"/>
</dbReference>
<dbReference type="Proteomes" id="UP000253868">
    <property type="component" value="Chromosome"/>
</dbReference>
<dbReference type="GO" id="GO:0005829">
    <property type="term" value="C:cytosol"/>
    <property type="evidence" value="ECO:0007669"/>
    <property type="project" value="TreeGrafter"/>
</dbReference>
<dbReference type="OrthoDB" id="5240387at2"/>
<evidence type="ECO:0000256" key="1">
    <source>
        <dbReference type="ARBA" id="ARBA00009922"/>
    </source>
</evidence>
<evidence type="ECO:0000256" key="4">
    <source>
        <dbReference type="ARBA" id="ARBA00022763"/>
    </source>
</evidence>
<keyword evidence="9" id="KW-0238">DNA-binding</keyword>
<dbReference type="PROSITE" id="PS51198">
    <property type="entry name" value="UVRD_HELICASE_ATP_BIND"/>
    <property type="match status" value="1"/>
</dbReference>
<dbReference type="GO" id="GO:0043138">
    <property type="term" value="F:3'-5' DNA helicase activity"/>
    <property type="evidence" value="ECO:0007669"/>
    <property type="project" value="UniProtKB-EC"/>
</dbReference>
<feature type="region of interest" description="Disordered" evidence="16">
    <location>
        <begin position="1"/>
        <end position="27"/>
    </location>
</feature>
<dbReference type="InterPro" id="IPR027417">
    <property type="entry name" value="P-loop_NTPase"/>
</dbReference>
<evidence type="ECO:0000313" key="20">
    <source>
        <dbReference type="Proteomes" id="UP000253868"/>
    </source>
</evidence>
<dbReference type="InterPro" id="IPR014017">
    <property type="entry name" value="DNA_helicase_UvrD-like_C"/>
</dbReference>
<gene>
    <name evidence="19" type="ORF">DVK44_23470</name>
</gene>
<accession>A0A345HTW0</accession>
<dbReference type="GO" id="GO:0005524">
    <property type="term" value="F:ATP binding"/>
    <property type="evidence" value="ECO:0007669"/>
    <property type="project" value="UniProtKB-UniRule"/>
</dbReference>
<keyword evidence="10" id="KW-0234">DNA repair</keyword>
<evidence type="ECO:0000256" key="11">
    <source>
        <dbReference type="ARBA" id="ARBA00023235"/>
    </source>
</evidence>
<dbReference type="InterPro" id="IPR011604">
    <property type="entry name" value="PDDEXK-like_dom_sf"/>
</dbReference>
<evidence type="ECO:0000256" key="13">
    <source>
        <dbReference type="ARBA" id="ARBA00034808"/>
    </source>
</evidence>
<organism evidence="19 20">
    <name type="scientific">Streptomyces paludis</name>
    <dbReference type="NCBI Taxonomy" id="2282738"/>
    <lineage>
        <taxon>Bacteria</taxon>
        <taxon>Bacillati</taxon>
        <taxon>Actinomycetota</taxon>
        <taxon>Actinomycetes</taxon>
        <taxon>Kitasatosporales</taxon>
        <taxon>Streptomycetaceae</taxon>
        <taxon>Streptomyces</taxon>
    </lineage>
</organism>
<dbReference type="PROSITE" id="PS51217">
    <property type="entry name" value="UVRD_HELICASE_CTER"/>
    <property type="match status" value="1"/>
</dbReference>
<dbReference type="GO" id="GO:0003677">
    <property type="term" value="F:DNA binding"/>
    <property type="evidence" value="ECO:0007669"/>
    <property type="project" value="UniProtKB-KW"/>
</dbReference>
<keyword evidence="5 15" id="KW-0378">Hydrolase</keyword>
<feature type="domain" description="UvrD-like helicase C-terminal" evidence="18">
    <location>
        <begin position="335"/>
        <end position="667"/>
    </location>
</feature>
<evidence type="ECO:0000259" key="17">
    <source>
        <dbReference type="PROSITE" id="PS51198"/>
    </source>
</evidence>
<keyword evidence="8 15" id="KW-0067">ATP-binding</keyword>
<reference evidence="20" key="1">
    <citation type="submission" date="2018-07" db="EMBL/GenBank/DDBJ databases">
        <authorList>
            <person name="Zhao J."/>
        </authorList>
    </citation>
    <scope>NUCLEOTIDE SEQUENCE [LARGE SCALE GENOMIC DNA]</scope>
    <source>
        <strain evidence="20">GSSD-12</strain>
    </source>
</reference>
<dbReference type="Gene3D" id="3.40.50.300">
    <property type="entry name" value="P-loop containing nucleotide triphosphate hydrolases"/>
    <property type="match status" value="3"/>
</dbReference>
<evidence type="ECO:0000256" key="9">
    <source>
        <dbReference type="ARBA" id="ARBA00023125"/>
    </source>
</evidence>
<dbReference type="InterPro" id="IPR014016">
    <property type="entry name" value="UvrD-like_ATP-bd"/>
</dbReference>
<feature type="domain" description="UvrD-like helicase ATP-binding" evidence="17">
    <location>
        <begin position="33"/>
        <end position="335"/>
    </location>
</feature>
<dbReference type="GO" id="GO:0004527">
    <property type="term" value="F:exonuclease activity"/>
    <property type="evidence" value="ECO:0007669"/>
    <property type="project" value="UniProtKB-KW"/>
</dbReference>
<dbReference type="PANTHER" id="PTHR11070">
    <property type="entry name" value="UVRD / RECB / PCRA DNA HELICASE FAMILY MEMBER"/>
    <property type="match status" value="1"/>
</dbReference>
<dbReference type="SUPFAM" id="SSF52540">
    <property type="entry name" value="P-loop containing nucleoside triphosphate hydrolases"/>
    <property type="match status" value="1"/>
</dbReference>
<keyword evidence="11" id="KW-0413">Isomerase</keyword>
<dbReference type="Gene3D" id="1.10.10.160">
    <property type="match status" value="1"/>
</dbReference>
<keyword evidence="7" id="KW-0269">Exonuclease</keyword>
<dbReference type="SUPFAM" id="SSF52980">
    <property type="entry name" value="Restriction endonuclease-like"/>
    <property type="match status" value="1"/>
</dbReference>
<keyword evidence="20" id="KW-1185">Reference proteome</keyword>
<dbReference type="KEGG" id="spad:DVK44_23470"/>
<evidence type="ECO:0000259" key="18">
    <source>
        <dbReference type="PROSITE" id="PS51217"/>
    </source>
</evidence>
<dbReference type="GO" id="GO:0000725">
    <property type="term" value="P:recombinational repair"/>
    <property type="evidence" value="ECO:0007669"/>
    <property type="project" value="TreeGrafter"/>
</dbReference>
<dbReference type="RefSeq" id="WP_114661458.1">
    <property type="nucleotide sequence ID" value="NZ_CP031194.1"/>
</dbReference>
<dbReference type="InterPro" id="IPR000212">
    <property type="entry name" value="DNA_helicase_UvrD/REP"/>
</dbReference>
<evidence type="ECO:0000256" key="14">
    <source>
        <dbReference type="ARBA" id="ARBA00048988"/>
    </source>
</evidence>
<evidence type="ECO:0000256" key="6">
    <source>
        <dbReference type="ARBA" id="ARBA00022806"/>
    </source>
</evidence>
<sequence length="1106" mass="119478">MAAPGRRPNRAVRQRTPGGYRLVRTPPAPVAPPVLDAAQRRVVDHAAGPMLVLAGPGTGKTTTLVESVAARVARGADPERILVLTFSRKAAVELRDRMAVRLGGTRGPQATTFHSFCYALIRAHQEADLFSEPLRLLSGPEQDLAVRELLAGQLQLEREGRGRVRWPDELRACLTTRGFADEVRAVLARSRELGLEPDALAAFARRTGRPDWSAAASFLAEYLDVLELQGVLDYTELVHRAARLADRPEVAARITARYDAVFVDEYQDTDPAQVALLHALAGGGRTLVAFGDPDQSIYTFRGADVNGILDFPDAFPRADGRPAPVEVLTTSRRSGDRLLAATRLLTRRMPLTRLPAGAVRAHREPAAVREGGRVETYTFPTPSAELDNIADILRRAHLEDGVAWSAMAVLVRSGGRTIPAVRRALTSSGVPVETDGDDVPLRHEPAVAPLLTALRAVATASLEASRDGTGSAAASDTASGSGVWLDTETALTLLASPLGGMDAADLRRLGRALRDEERAGGAAVPAPSDVLLTRALAEPERLVAHDTAYARGARRLGALLHTARERLEGGGTAEEALWELWQGTPWPGRLERSALRGGAGGRNADRDLDAVCGLFDAAARAERRTGGRGALNFLEELDAQDIAADTLTRRTVRPDAVRLMTAHRAKGLEWPLVVVAGVQEGLWPDVRRRGSLLEADRIGRDGLAEPLTPGALLTEERRLFYVAATRARDRLVVTAVKAPADDGDQPSRFLTELGVEPRDITARPRRPLAVAPLVAELRATTVDPGASPALRDAAARRLARLAALSDEEGRPLVPAAHPDRWWGMYEPTHGEVPLRERDRPVALSGSALDQLANTCALQWFLGREVKADAPATAAQGFGNVVHVLADEVASGRTPADLAVLMSRLDSVWDALAFDAPWKSQQEKEHARVALERFLKWHVMDRGGRTPAATEHGFDVTLEAGPYEVRIRGSMDRVERDAQGRAYVVDFKTGKQSPTKDEVARHPQLAVYQLAVREGALDDLFDGDRPDSAGAELVHLRQAAPAKEGGDQLPKIQAQEPLTGEWVGELLTTAAGRVLDERFTPTTGQHCTHCTFRASCSARPEGRQIVE</sequence>
<dbReference type="Pfam" id="PF12705">
    <property type="entry name" value="PDDEXK_1"/>
    <property type="match status" value="1"/>
</dbReference>
<dbReference type="InterPro" id="IPR038726">
    <property type="entry name" value="PDDEXK_AddAB-type"/>
</dbReference>
<evidence type="ECO:0000256" key="5">
    <source>
        <dbReference type="ARBA" id="ARBA00022801"/>
    </source>
</evidence>
<dbReference type="GO" id="GO:0033202">
    <property type="term" value="C:DNA helicase complex"/>
    <property type="evidence" value="ECO:0007669"/>
    <property type="project" value="TreeGrafter"/>
</dbReference>
<evidence type="ECO:0000256" key="15">
    <source>
        <dbReference type="PROSITE-ProRule" id="PRU00560"/>
    </source>
</evidence>
<comment type="similarity">
    <text evidence="1">Belongs to the helicase family. UvrD subfamily.</text>
</comment>
<keyword evidence="3 15" id="KW-0547">Nucleotide-binding</keyword>